<proteinExistence type="inferred from homology"/>
<comment type="cofactor">
    <cofactor evidence="1">
        <name>FMN</name>
        <dbReference type="ChEBI" id="CHEBI:58210"/>
    </cofactor>
</comment>
<name>A0A2Z2PWK9_9HYPH</name>
<evidence type="ECO:0000313" key="12">
    <source>
        <dbReference type="EMBL" id="ASK47324.1"/>
    </source>
</evidence>
<comment type="subunit">
    <text evidence="2">Homotetramer.</text>
</comment>
<dbReference type="EMBL" id="KY000062">
    <property type="protein sequence ID" value="ASK47324.1"/>
    <property type="molecule type" value="Genomic_DNA"/>
</dbReference>
<keyword evidence="3" id="KW-0285">Flavoprotein</keyword>
<evidence type="ECO:0000256" key="7">
    <source>
        <dbReference type="ARBA" id="ARBA00023002"/>
    </source>
</evidence>
<evidence type="ECO:0000256" key="10">
    <source>
        <dbReference type="ARBA" id="ARBA00081288"/>
    </source>
</evidence>
<evidence type="ECO:0000256" key="4">
    <source>
        <dbReference type="ARBA" id="ARBA00022643"/>
    </source>
</evidence>
<evidence type="ECO:0000256" key="5">
    <source>
        <dbReference type="ARBA" id="ARBA00022741"/>
    </source>
</evidence>
<keyword evidence="12" id="KW-0614">Plasmid</keyword>
<evidence type="ECO:0000256" key="3">
    <source>
        <dbReference type="ARBA" id="ARBA00022630"/>
    </source>
</evidence>
<dbReference type="Pfam" id="PF03358">
    <property type="entry name" value="FMN_red"/>
    <property type="match status" value="1"/>
</dbReference>
<accession>A0A2Z2PWK9</accession>
<dbReference type="GO" id="GO:0016655">
    <property type="term" value="F:oxidoreductase activity, acting on NAD(P)H, quinone or similar compound as acceptor"/>
    <property type="evidence" value="ECO:0007669"/>
    <property type="project" value="TreeGrafter"/>
</dbReference>
<dbReference type="AlphaFoldDB" id="A0A2Z2PWK9"/>
<dbReference type="RefSeq" id="WP_082179066.1">
    <property type="nucleotide sequence ID" value="NZ_JABXYF010000024.1"/>
</dbReference>
<dbReference type="InterPro" id="IPR014063">
    <property type="entry name" value="Arsenate-R_ArsH"/>
</dbReference>
<keyword evidence="6" id="KW-0521">NADP</keyword>
<dbReference type="PANTHER" id="PTHR43590">
    <property type="entry name" value="ARSENIC RESISTANCE PROTEIN ARSH (AFU_ORTHOLOGUE AFUA_5G15030)"/>
    <property type="match status" value="1"/>
</dbReference>
<organism evidence="12">
    <name type="scientific">Agrobacterium tomkonis</name>
    <dbReference type="NCBI Taxonomy" id="1183410"/>
    <lineage>
        <taxon>Bacteria</taxon>
        <taxon>Pseudomonadati</taxon>
        <taxon>Pseudomonadota</taxon>
        <taxon>Alphaproteobacteria</taxon>
        <taxon>Hyphomicrobiales</taxon>
        <taxon>Rhizobiaceae</taxon>
        <taxon>Rhizobium/Agrobacterium group</taxon>
        <taxon>Agrobacterium</taxon>
        <taxon>Agrobacterium tumefaciens complex</taxon>
    </lineage>
</organism>
<dbReference type="InterPro" id="IPR005025">
    <property type="entry name" value="FMN_Rdtase-like_dom"/>
</dbReference>
<dbReference type="InterPro" id="IPR029039">
    <property type="entry name" value="Flavoprotein-like_sf"/>
</dbReference>
<comment type="similarity">
    <text evidence="8">Belongs to the ArsH family.</text>
</comment>
<dbReference type="FunFam" id="3.40.50.360:FF:000027">
    <property type="entry name" value="Arsenical resistance protein ArsH"/>
    <property type="match status" value="1"/>
</dbReference>
<gene>
    <name evidence="12" type="primary">arsH</name>
</gene>
<evidence type="ECO:0000256" key="6">
    <source>
        <dbReference type="ARBA" id="ARBA00022857"/>
    </source>
</evidence>
<geneLocation type="plasmid" evidence="12">
    <name>pTi_CFBP4424</name>
</geneLocation>
<feature type="domain" description="NADPH-dependent FMN reductase-like" evidence="11">
    <location>
        <begin position="52"/>
        <end position="196"/>
    </location>
</feature>
<dbReference type="PANTHER" id="PTHR43590:SF1">
    <property type="entry name" value="ARSENIC RESISTANCE PROTEIN ARSH (AFU_ORTHOLOGUE AFUA_5G15030)"/>
    <property type="match status" value="1"/>
</dbReference>
<keyword evidence="5" id="KW-0547">Nucleotide-binding</keyword>
<evidence type="ECO:0000259" key="11">
    <source>
        <dbReference type="Pfam" id="PF03358"/>
    </source>
</evidence>
<dbReference type="GO" id="GO:0052873">
    <property type="term" value="F:FMN reductase (NADPH) activity"/>
    <property type="evidence" value="ECO:0007669"/>
    <property type="project" value="UniProtKB-ARBA"/>
</dbReference>
<dbReference type="Gene3D" id="3.40.50.360">
    <property type="match status" value="1"/>
</dbReference>
<sequence>MPSKVRSPKKTANRFWIRKESVLSDTFPALHDQLLQPIEPESLRPMFSTHKPRILILYGSLREISYSRLLAFEVRRLLERLGCEVRVFDPAGLPLPDESPVSHPKVQELRELTQWSEGHIWISPERHGAMTGIMKSQIDWIPLSVGSVRPTQGKTLAVMEVSGGSQSFNAVNQLRILGRWMRMITIPNQSSVAKAFQEFDAEGRMKPSSYYDRVVDVCEELVKFTILTRDVSSYLTDRYSERKEDAAELEKRVSLKSI</sequence>
<evidence type="ECO:0000256" key="9">
    <source>
        <dbReference type="ARBA" id="ARBA00073853"/>
    </source>
</evidence>
<keyword evidence="4" id="KW-0288">FMN</keyword>
<dbReference type="SUPFAM" id="SSF52218">
    <property type="entry name" value="Flavoproteins"/>
    <property type="match status" value="1"/>
</dbReference>
<evidence type="ECO:0000256" key="1">
    <source>
        <dbReference type="ARBA" id="ARBA00001917"/>
    </source>
</evidence>
<dbReference type="NCBIfam" id="TIGR02690">
    <property type="entry name" value="resist_ArsH"/>
    <property type="match status" value="1"/>
</dbReference>
<reference evidence="12" key="1">
    <citation type="submission" date="2016-10" db="EMBL/GenBank/DDBJ databases">
        <title>Agrobacterium Ti plasmids: Classification based on T-DNA and Vir regions organization.</title>
        <authorList>
            <person name="Nabi N."/>
            <person name="Vial L."/>
            <person name="Ben Hafsa A."/>
            <person name="Chapulliot D."/>
            <person name="Berard A."/>
            <person name="Chauveau A."/>
            <person name="Le Paslier M.-C."/>
            <person name="Harzallah Skhiri F."/>
            <person name="Brunel D."/>
            <person name="Nesme X."/>
            <person name="Chaouachi M."/>
        </authorList>
    </citation>
    <scope>NUCLEOTIDE SEQUENCE</scope>
    <source>
        <strain evidence="12">CFBP4424</strain>
        <plasmid evidence="12">pTi_CFBP4424</plasmid>
    </source>
</reference>
<keyword evidence="7" id="KW-0560">Oxidoreductase</keyword>
<dbReference type="GO" id="GO:0000166">
    <property type="term" value="F:nucleotide binding"/>
    <property type="evidence" value="ECO:0007669"/>
    <property type="project" value="UniProtKB-KW"/>
</dbReference>
<evidence type="ECO:0000256" key="2">
    <source>
        <dbReference type="ARBA" id="ARBA00011881"/>
    </source>
</evidence>
<protein>
    <recommendedName>
        <fullName evidence="9">NADPH-dependent FMN reductase ArsH</fullName>
    </recommendedName>
    <alternativeName>
        <fullName evidence="10">Arsenical resistance operon protein ArsH</fullName>
    </alternativeName>
</protein>
<evidence type="ECO:0000256" key="8">
    <source>
        <dbReference type="ARBA" id="ARBA00060727"/>
    </source>
</evidence>